<evidence type="ECO:0000256" key="1">
    <source>
        <dbReference type="SAM" id="SignalP"/>
    </source>
</evidence>
<dbReference type="RefSeq" id="WP_313982351.1">
    <property type="nucleotide sequence ID" value="NZ_JASJOS010000009.1"/>
</dbReference>
<reference evidence="2" key="1">
    <citation type="submission" date="2023-05" db="EMBL/GenBank/DDBJ databases">
        <authorList>
            <person name="Zhang X."/>
        </authorList>
    </citation>
    <scope>NUCLEOTIDE SEQUENCE</scope>
    <source>
        <strain evidence="2">YF14B1</strain>
    </source>
</reference>
<accession>A0AAE3QUS3</accession>
<evidence type="ECO:0000313" key="2">
    <source>
        <dbReference type="EMBL" id="MDJ1482933.1"/>
    </source>
</evidence>
<feature type="signal peptide" evidence="1">
    <location>
        <begin position="1"/>
        <end position="19"/>
    </location>
</feature>
<dbReference type="EMBL" id="JASJOS010000009">
    <property type="protein sequence ID" value="MDJ1482933.1"/>
    <property type="molecule type" value="Genomic_DNA"/>
</dbReference>
<dbReference type="AlphaFoldDB" id="A0AAE3QUS3"/>
<gene>
    <name evidence="2" type="ORF">QNI16_20695</name>
</gene>
<comment type="caution">
    <text evidence="2">The sequence shown here is derived from an EMBL/GenBank/DDBJ whole genome shotgun (WGS) entry which is preliminary data.</text>
</comment>
<organism evidence="2 3">
    <name type="scientific">Xanthocytophaga flava</name>
    <dbReference type="NCBI Taxonomy" id="3048013"/>
    <lineage>
        <taxon>Bacteria</taxon>
        <taxon>Pseudomonadati</taxon>
        <taxon>Bacteroidota</taxon>
        <taxon>Cytophagia</taxon>
        <taxon>Cytophagales</taxon>
        <taxon>Rhodocytophagaceae</taxon>
        <taxon>Xanthocytophaga</taxon>
    </lineage>
</organism>
<feature type="chain" id="PRO_5042162464" description="Outer membrane protein beta-barrel domain-containing protein" evidence="1">
    <location>
        <begin position="20"/>
        <end position="224"/>
    </location>
</feature>
<keyword evidence="1" id="KW-0732">Signal</keyword>
<protein>
    <recommendedName>
        <fullName evidence="4">Outer membrane protein beta-barrel domain-containing protein</fullName>
    </recommendedName>
</protein>
<name>A0AAE3QUS3_9BACT</name>
<proteinExistence type="predicted"/>
<evidence type="ECO:0000313" key="3">
    <source>
        <dbReference type="Proteomes" id="UP001241110"/>
    </source>
</evidence>
<dbReference type="Proteomes" id="UP001241110">
    <property type="component" value="Unassembled WGS sequence"/>
</dbReference>
<evidence type="ECO:0008006" key="4">
    <source>
        <dbReference type="Google" id="ProtNLM"/>
    </source>
</evidence>
<sequence>MRKIYLVLAFLAVSTALLAQQKKSTASAKKAPASSAKSTAKKSSASASYSSHPSWGVGLRLGTLTGLTVKKYFTKSALEFNLGTMYNYGYNYDNRFNKNNYKYIGYGSYRALGLQAHYMGQKAIKGASGLDWYYGGGVQFRFDRTTYTYDFKSYYGPGKNDYVWVRTTDRPVFVDLGLDGIIGLEYKFKKAPLSVFADANLYIELSHDPGWVNMQGGLGIRYNF</sequence>